<proteinExistence type="predicted"/>
<keyword evidence="5" id="KW-1185">Reference proteome</keyword>
<feature type="region of interest" description="Disordered" evidence="1">
    <location>
        <begin position="411"/>
        <end position="529"/>
    </location>
</feature>
<evidence type="ECO:0000313" key="4">
    <source>
        <dbReference type="EMBL" id="KAK4100101.1"/>
    </source>
</evidence>
<evidence type="ECO:0000256" key="1">
    <source>
        <dbReference type="SAM" id="MobiDB-lite"/>
    </source>
</evidence>
<dbReference type="CDD" id="cd12087">
    <property type="entry name" value="TM_EGFR-like"/>
    <property type="match status" value="1"/>
</dbReference>
<dbReference type="AlphaFoldDB" id="A0AAN6PZQ0"/>
<evidence type="ECO:0000313" key="5">
    <source>
        <dbReference type="Proteomes" id="UP001305647"/>
    </source>
</evidence>
<evidence type="ECO:0008006" key="6">
    <source>
        <dbReference type="Google" id="ProtNLM"/>
    </source>
</evidence>
<evidence type="ECO:0000256" key="3">
    <source>
        <dbReference type="SAM" id="SignalP"/>
    </source>
</evidence>
<reference evidence="4" key="2">
    <citation type="submission" date="2023-05" db="EMBL/GenBank/DDBJ databases">
        <authorList>
            <consortium name="Lawrence Berkeley National Laboratory"/>
            <person name="Steindorff A."/>
            <person name="Hensen N."/>
            <person name="Bonometti L."/>
            <person name="Westerberg I."/>
            <person name="Brannstrom I.O."/>
            <person name="Guillou S."/>
            <person name="Cros-Aarteil S."/>
            <person name="Calhoun S."/>
            <person name="Haridas S."/>
            <person name="Kuo A."/>
            <person name="Mondo S."/>
            <person name="Pangilinan J."/>
            <person name="Riley R."/>
            <person name="Labutti K."/>
            <person name="Andreopoulos B."/>
            <person name="Lipzen A."/>
            <person name="Chen C."/>
            <person name="Yanf M."/>
            <person name="Daum C."/>
            <person name="Ng V."/>
            <person name="Clum A."/>
            <person name="Ohm R."/>
            <person name="Martin F."/>
            <person name="Silar P."/>
            <person name="Natvig D."/>
            <person name="Lalanne C."/>
            <person name="Gautier V."/>
            <person name="Ament-Velasquez S.L."/>
            <person name="Kruys A."/>
            <person name="Hutchinson M.I."/>
            <person name="Powell A.J."/>
            <person name="Barry K."/>
            <person name="Miller A.N."/>
            <person name="Grigoriev I.V."/>
            <person name="Debuchy R."/>
            <person name="Gladieux P."/>
            <person name="Thoren M.H."/>
            <person name="Johannesson H."/>
        </authorList>
    </citation>
    <scope>NUCLEOTIDE SEQUENCE</scope>
    <source>
        <strain evidence="4">CBS 757.83</strain>
    </source>
</reference>
<feature type="compositionally biased region" description="Polar residues" evidence="1">
    <location>
        <begin position="310"/>
        <end position="322"/>
    </location>
</feature>
<dbReference type="EMBL" id="MU863643">
    <property type="protein sequence ID" value="KAK4100101.1"/>
    <property type="molecule type" value="Genomic_DNA"/>
</dbReference>
<reference evidence="4" key="1">
    <citation type="journal article" date="2023" name="Mol. Phylogenet. Evol.">
        <title>Genome-scale phylogeny and comparative genomics of the fungal order Sordariales.</title>
        <authorList>
            <person name="Hensen N."/>
            <person name="Bonometti L."/>
            <person name="Westerberg I."/>
            <person name="Brannstrom I.O."/>
            <person name="Guillou S."/>
            <person name="Cros-Aarteil S."/>
            <person name="Calhoun S."/>
            <person name="Haridas S."/>
            <person name="Kuo A."/>
            <person name="Mondo S."/>
            <person name="Pangilinan J."/>
            <person name="Riley R."/>
            <person name="LaButti K."/>
            <person name="Andreopoulos B."/>
            <person name="Lipzen A."/>
            <person name="Chen C."/>
            <person name="Yan M."/>
            <person name="Daum C."/>
            <person name="Ng V."/>
            <person name="Clum A."/>
            <person name="Steindorff A."/>
            <person name="Ohm R.A."/>
            <person name="Martin F."/>
            <person name="Silar P."/>
            <person name="Natvig D.O."/>
            <person name="Lalanne C."/>
            <person name="Gautier V."/>
            <person name="Ament-Velasquez S.L."/>
            <person name="Kruys A."/>
            <person name="Hutchinson M.I."/>
            <person name="Powell A.J."/>
            <person name="Barry K."/>
            <person name="Miller A.N."/>
            <person name="Grigoriev I.V."/>
            <person name="Debuchy R."/>
            <person name="Gladieux P."/>
            <person name="Hiltunen Thoren M."/>
            <person name="Johannesson H."/>
        </authorList>
    </citation>
    <scope>NUCLEOTIDE SEQUENCE</scope>
    <source>
        <strain evidence="4">CBS 757.83</strain>
    </source>
</reference>
<keyword evidence="2" id="KW-0472">Membrane</keyword>
<feature type="compositionally biased region" description="Polar residues" evidence="1">
    <location>
        <begin position="357"/>
        <end position="377"/>
    </location>
</feature>
<comment type="caution">
    <text evidence="4">The sequence shown here is derived from an EMBL/GenBank/DDBJ whole genome shotgun (WGS) entry which is preliminary data.</text>
</comment>
<dbReference type="Proteomes" id="UP001305647">
    <property type="component" value="Unassembled WGS sequence"/>
</dbReference>
<accession>A0AAN6PZQ0</accession>
<feature type="region of interest" description="Disordered" evidence="1">
    <location>
        <begin position="357"/>
        <end position="384"/>
    </location>
</feature>
<feature type="chain" id="PRO_5043008317" description="LPXTG-domain-containing protein" evidence="3">
    <location>
        <begin position="26"/>
        <end position="529"/>
    </location>
</feature>
<sequence length="529" mass="56608">MINDMARLALYTLLAVLSASQLASGLQVTPNSPCSSVCRDSLDLDASDPNSSSTLNSDITCQDADYSSAAGTKFKSCMTCLQTSTFSQGSESDIKWFLYNLRYTAAYCLFGFPNATDIPSTPCITETACGPLRDSLEHGILNPSDSTAYSYCSVGGGDLDLVHFEQCIPCVSVGSTADYLANFFVALEAGCRQQPAPGVRLGLNDSVFSDSQIIIVDPTTLVEDETSEPALSTSAIAGIAAGGVVLILVIAAVTFVCLRKRRNKRVRASTETDFYNKIQRHHSSMSFQCQTHMISPRLWPGAVAEDAASTPATDSPDTQAHRSSIWKPHESEYDHNTAHISKKAAMAAVPHITTTVLPPPQAYTSPSSEKVYNSPSDFRTPLSAESARSTSALLPSIRPYVPAEHGVHVLGSPHNAFDSPTPTTPGGAGTGTGMTPLLKSHGWPLPEASLTPQYHRREEQQQQQQQKQQLKPQTNIDSLGKSVPPPPPPLKTSRSSGLLAGRKSPRTVGSGSPVESWEIQTAFAAPPKR</sequence>
<feature type="transmembrane region" description="Helical" evidence="2">
    <location>
        <begin position="235"/>
        <end position="258"/>
    </location>
</feature>
<organism evidence="4 5">
    <name type="scientific">Parathielavia hyrcaniae</name>
    <dbReference type="NCBI Taxonomy" id="113614"/>
    <lineage>
        <taxon>Eukaryota</taxon>
        <taxon>Fungi</taxon>
        <taxon>Dikarya</taxon>
        <taxon>Ascomycota</taxon>
        <taxon>Pezizomycotina</taxon>
        <taxon>Sordariomycetes</taxon>
        <taxon>Sordariomycetidae</taxon>
        <taxon>Sordariales</taxon>
        <taxon>Chaetomiaceae</taxon>
        <taxon>Parathielavia</taxon>
    </lineage>
</organism>
<evidence type="ECO:0000256" key="2">
    <source>
        <dbReference type="SAM" id="Phobius"/>
    </source>
</evidence>
<keyword evidence="3" id="KW-0732">Signal</keyword>
<name>A0AAN6PZQ0_9PEZI</name>
<feature type="region of interest" description="Disordered" evidence="1">
    <location>
        <begin position="304"/>
        <end position="330"/>
    </location>
</feature>
<keyword evidence="2" id="KW-0812">Transmembrane</keyword>
<keyword evidence="2" id="KW-1133">Transmembrane helix</keyword>
<protein>
    <recommendedName>
        <fullName evidence="6">LPXTG-domain-containing protein</fullName>
    </recommendedName>
</protein>
<gene>
    <name evidence="4" type="ORF">N658DRAFT_138929</name>
</gene>
<feature type="signal peptide" evidence="3">
    <location>
        <begin position="1"/>
        <end position="25"/>
    </location>
</feature>